<evidence type="ECO:0000313" key="3">
    <source>
        <dbReference type="Proteomes" id="UP001218218"/>
    </source>
</evidence>
<keyword evidence="3" id="KW-1185">Reference proteome</keyword>
<evidence type="ECO:0000313" key="2">
    <source>
        <dbReference type="EMBL" id="KAJ7325463.1"/>
    </source>
</evidence>
<protein>
    <submittedName>
        <fullName evidence="2">Uncharacterized protein</fullName>
    </submittedName>
</protein>
<evidence type="ECO:0000256" key="1">
    <source>
        <dbReference type="SAM" id="SignalP"/>
    </source>
</evidence>
<organism evidence="2 3">
    <name type="scientific">Mycena albidolilacea</name>
    <dbReference type="NCBI Taxonomy" id="1033008"/>
    <lineage>
        <taxon>Eukaryota</taxon>
        <taxon>Fungi</taxon>
        <taxon>Dikarya</taxon>
        <taxon>Basidiomycota</taxon>
        <taxon>Agaricomycotina</taxon>
        <taxon>Agaricomycetes</taxon>
        <taxon>Agaricomycetidae</taxon>
        <taxon>Agaricales</taxon>
        <taxon>Marasmiineae</taxon>
        <taxon>Mycenaceae</taxon>
        <taxon>Mycena</taxon>
    </lineage>
</organism>
<accession>A0AAD6ZIR3</accession>
<feature type="chain" id="PRO_5041995474" evidence="1">
    <location>
        <begin position="24"/>
        <end position="105"/>
    </location>
</feature>
<dbReference type="Proteomes" id="UP001218218">
    <property type="component" value="Unassembled WGS sequence"/>
</dbReference>
<reference evidence="2" key="1">
    <citation type="submission" date="2023-03" db="EMBL/GenBank/DDBJ databases">
        <title>Massive genome expansion in bonnet fungi (Mycena s.s.) driven by repeated elements and novel gene families across ecological guilds.</title>
        <authorList>
            <consortium name="Lawrence Berkeley National Laboratory"/>
            <person name="Harder C.B."/>
            <person name="Miyauchi S."/>
            <person name="Viragh M."/>
            <person name="Kuo A."/>
            <person name="Thoen E."/>
            <person name="Andreopoulos B."/>
            <person name="Lu D."/>
            <person name="Skrede I."/>
            <person name="Drula E."/>
            <person name="Henrissat B."/>
            <person name="Morin E."/>
            <person name="Kohler A."/>
            <person name="Barry K."/>
            <person name="LaButti K."/>
            <person name="Morin E."/>
            <person name="Salamov A."/>
            <person name="Lipzen A."/>
            <person name="Mereny Z."/>
            <person name="Hegedus B."/>
            <person name="Baldrian P."/>
            <person name="Stursova M."/>
            <person name="Weitz H."/>
            <person name="Taylor A."/>
            <person name="Grigoriev I.V."/>
            <person name="Nagy L.G."/>
            <person name="Martin F."/>
            <person name="Kauserud H."/>
        </authorList>
    </citation>
    <scope>NUCLEOTIDE SEQUENCE</scope>
    <source>
        <strain evidence="2">CBHHK002</strain>
    </source>
</reference>
<name>A0AAD6ZIR3_9AGAR</name>
<sequence>MPVTLKYSFLALAVALASLKGSAAPARHPTADAALVDTHVYICTDSNLGGDCTNYGITNNICSNLPSEFQNDISSFGPDQGDPDYTGAIYIRLQPFLFSNTCKHL</sequence>
<keyword evidence="1" id="KW-0732">Signal</keyword>
<dbReference type="AlphaFoldDB" id="A0AAD6ZIR3"/>
<feature type="signal peptide" evidence="1">
    <location>
        <begin position="1"/>
        <end position="23"/>
    </location>
</feature>
<dbReference type="EMBL" id="JARIHO010000044">
    <property type="protein sequence ID" value="KAJ7325463.1"/>
    <property type="molecule type" value="Genomic_DNA"/>
</dbReference>
<comment type="caution">
    <text evidence="2">The sequence shown here is derived from an EMBL/GenBank/DDBJ whole genome shotgun (WGS) entry which is preliminary data.</text>
</comment>
<gene>
    <name evidence="2" type="ORF">DFH08DRAFT_968691</name>
</gene>
<proteinExistence type="predicted"/>